<dbReference type="GO" id="GO:0003856">
    <property type="term" value="F:3-dehydroquinate synthase activity"/>
    <property type="evidence" value="ECO:0007669"/>
    <property type="project" value="TreeGrafter"/>
</dbReference>
<organism evidence="6">
    <name type="scientific">marine sediment metagenome</name>
    <dbReference type="NCBI Taxonomy" id="412755"/>
    <lineage>
        <taxon>unclassified sequences</taxon>
        <taxon>metagenomes</taxon>
        <taxon>ecological metagenomes</taxon>
    </lineage>
</organism>
<name>X1FTX6_9ZZZZ</name>
<dbReference type="InterPro" id="IPR030960">
    <property type="entry name" value="DHQS/DOIS_N"/>
</dbReference>
<reference evidence="6" key="1">
    <citation type="journal article" date="2014" name="Front. Microbiol.">
        <title>High frequency of phylogenetically diverse reductive dehalogenase-homologous genes in deep subseafloor sedimentary metagenomes.</title>
        <authorList>
            <person name="Kawai M."/>
            <person name="Futagami T."/>
            <person name="Toyoda A."/>
            <person name="Takaki Y."/>
            <person name="Nishi S."/>
            <person name="Hori S."/>
            <person name="Arai W."/>
            <person name="Tsubouchi T."/>
            <person name="Morono Y."/>
            <person name="Uchiyama I."/>
            <person name="Ito T."/>
            <person name="Fujiyama A."/>
            <person name="Inagaki F."/>
            <person name="Takami H."/>
        </authorList>
    </citation>
    <scope>NUCLEOTIDE SEQUENCE</scope>
    <source>
        <strain evidence="6">Expedition CK06-06</strain>
    </source>
</reference>
<dbReference type="GO" id="GO:0008652">
    <property type="term" value="P:amino acid biosynthetic process"/>
    <property type="evidence" value="ECO:0007669"/>
    <property type="project" value="UniProtKB-KW"/>
</dbReference>
<gene>
    <name evidence="6" type="ORF">S03H2_21933</name>
</gene>
<dbReference type="SUPFAM" id="SSF56796">
    <property type="entry name" value="Dehydroquinate synthase-like"/>
    <property type="match status" value="1"/>
</dbReference>
<dbReference type="GO" id="GO:0009073">
    <property type="term" value="P:aromatic amino acid family biosynthetic process"/>
    <property type="evidence" value="ECO:0007669"/>
    <property type="project" value="UniProtKB-KW"/>
</dbReference>
<feature type="domain" description="3-dehydroquinate synthase N-terminal" evidence="5">
    <location>
        <begin position="69"/>
        <end position="112"/>
    </location>
</feature>
<keyword evidence="1" id="KW-0028">Amino-acid biosynthesis</keyword>
<sequence length="112" mass="12136">MITVNINLGDERSYPVYIGVDLANLGKTARSFPLGAHILLVSDERVYSLYGNRVESSLKKNGFDVSIACVPPGETSKSLFQMEKLYDRCAELKLDRSDAILALGGGVIGEIA</sequence>
<dbReference type="EMBL" id="BARU01011738">
    <property type="protein sequence ID" value="GAH32814.1"/>
    <property type="molecule type" value="Genomic_DNA"/>
</dbReference>
<dbReference type="InterPro" id="IPR050071">
    <property type="entry name" value="Dehydroquinate_synthase"/>
</dbReference>
<dbReference type="PANTHER" id="PTHR43622:SF7">
    <property type="entry name" value="3-DEHYDROQUINATE SYNTHASE, CHLOROPLASTIC"/>
    <property type="match status" value="1"/>
</dbReference>
<protein>
    <recommendedName>
        <fullName evidence="5">3-dehydroquinate synthase N-terminal domain-containing protein</fullName>
    </recommendedName>
</protein>
<evidence type="ECO:0000256" key="2">
    <source>
        <dbReference type="ARBA" id="ARBA00023027"/>
    </source>
</evidence>
<evidence type="ECO:0000256" key="1">
    <source>
        <dbReference type="ARBA" id="ARBA00022605"/>
    </source>
</evidence>
<proteinExistence type="predicted"/>
<evidence type="ECO:0000313" key="6">
    <source>
        <dbReference type="EMBL" id="GAH32814.1"/>
    </source>
</evidence>
<accession>X1FTX6</accession>
<keyword evidence="4" id="KW-0456">Lyase</keyword>
<evidence type="ECO:0000259" key="5">
    <source>
        <dbReference type="Pfam" id="PF01761"/>
    </source>
</evidence>
<keyword evidence="3" id="KW-0057">Aromatic amino acid biosynthesis</keyword>
<dbReference type="PANTHER" id="PTHR43622">
    <property type="entry name" value="3-DEHYDROQUINATE SYNTHASE"/>
    <property type="match status" value="1"/>
</dbReference>
<dbReference type="Gene3D" id="3.40.50.1970">
    <property type="match status" value="1"/>
</dbReference>
<comment type="caution">
    <text evidence="6">The sequence shown here is derived from an EMBL/GenBank/DDBJ whole genome shotgun (WGS) entry which is preliminary data.</text>
</comment>
<evidence type="ECO:0000256" key="4">
    <source>
        <dbReference type="ARBA" id="ARBA00023239"/>
    </source>
</evidence>
<evidence type="ECO:0000256" key="3">
    <source>
        <dbReference type="ARBA" id="ARBA00023141"/>
    </source>
</evidence>
<keyword evidence="2" id="KW-0520">NAD</keyword>
<dbReference type="Pfam" id="PF01761">
    <property type="entry name" value="DHQ_synthase"/>
    <property type="match status" value="1"/>
</dbReference>
<dbReference type="AlphaFoldDB" id="X1FTX6"/>